<feature type="transmembrane region" description="Helical" evidence="2">
    <location>
        <begin position="191"/>
        <end position="213"/>
    </location>
</feature>
<reference evidence="4" key="1">
    <citation type="submission" date="2016-03" db="EMBL/GenBank/DDBJ databases">
        <authorList>
            <person name="Devillers Hugo."/>
        </authorList>
    </citation>
    <scope>NUCLEOTIDE SEQUENCE [LARGE SCALE GENOMIC DNA]</scope>
</reference>
<dbReference type="GO" id="GO:0032185">
    <property type="term" value="P:septin cytoskeleton organization"/>
    <property type="evidence" value="ECO:0007669"/>
    <property type="project" value="TreeGrafter"/>
</dbReference>
<evidence type="ECO:0000313" key="4">
    <source>
        <dbReference type="Proteomes" id="UP000191144"/>
    </source>
</evidence>
<evidence type="ECO:0000256" key="1">
    <source>
        <dbReference type="SAM" id="MobiDB-lite"/>
    </source>
</evidence>
<keyword evidence="4" id="KW-1185">Reference proteome</keyword>
<dbReference type="GO" id="GO:0005886">
    <property type="term" value="C:plasma membrane"/>
    <property type="evidence" value="ECO:0007669"/>
    <property type="project" value="InterPro"/>
</dbReference>
<feature type="compositionally biased region" description="Basic and acidic residues" evidence="1">
    <location>
        <begin position="238"/>
        <end position="247"/>
    </location>
</feature>
<dbReference type="AlphaFoldDB" id="A0A1G4JZ43"/>
<dbReference type="OrthoDB" id="5419460at2759"/>
<dbReference type="GO" id="GO:0006897">
    <property type="term" value="P:endocytosis"/>
    <property type="evidence" value="ECO:0007669"/>
    <property type="project" value="TreeGrafter"/>
</dbReference>
<dbReference type="Proteomes" id="UP000191144">
    <property type="component" value="Chromosome F"/>
</dbReference>
<dbReference type="GO" id="GO:0005938">
    <property type="term" value="C:cell cortex"/>
    <property type="evidence" value="ECO:0007669"/>
    <property type="project" value="TreeGrafter"/>
</dbReference>
<dbReference type="GO" id="GO:0030866">
    <property type="term" value="P:cortical actin cytoskeleton organization"/>
    <property type="evidence" value="ECO:0007669"/>
    <property type="project" value="TreeGrafter"/>
</dbReference>
<dbReference type="PANTHER" id="PTHR36414:SF3">
    <property type="entry name" value="SUR7 FAMILY PROTEIN FMP45"/>
    <property type="match status" value="1"/>
</dbReference>
<feature type="transmembrane region" description="Helical" evidence="2">
    <location>
        <begin position="148"/>
        <end position="171"/>
    </location>
</feature>
<accession>A0A1G4JZ43</accession>
<keyword evidence="2" id="KW-1133">Transmembrane helix</keyword>
<dbReference type="EMBL" id="LT598477">
    <property type="protein sequence ID" value="SCU96463.1"/>
    <property type="molecule type" value="Genomic_DNA"/>
</dbReference>
<keyword evidence="2" id="KW-0472">Membrane</keyword>
<dbReference type="Pfam" id="PF06687">
    <property type="entry name" value="SUR7"/>
    <property type="match status" value="1"/>
</dbReference>
<name>A0A1G4JZ43_9SACH</name>
<gene>
    <name evidence="3" type="ORF">LAME_0F16336G</name>
</gene>
<feature type="transmembrane region" description="Helical" evidence="2">
    <location>
        <begin position="112"/>
        <end position="136"/>
    </location>
</feature>
<sequence length="293" mass="32669">MRFKQSVNIILFTLLLGAGLLSFFVILAGARTSTVLKKFYWLEADTSGFNSAPSTTRWFAYNWCGVEDGNLQGCSSNKPASPFSPRDNFGASDSIPSSFVKHRDTYYYLSRVAWAMLLVGLVYIVAALIPVAITIFSTSVINSWLAVMALWLAAFFVTLAACLYTACYVKARGVFTSNNRNAKLGVKNFAFIWTSVAILMACAIWSSVVAVFFTTKRISRSKGQESGVSSDTYGGDKTTLETRERGTRENAGNQNYRFWRMRVKRRPRDDAFDMQPQVTASEYDSEGFPVTRS</sequence>
<organism evidence="3 4">
    <name type="scientific">Lachancea meyersii CBS 8951</name>
    <dbReference type="NCBI Taxonomy" id="1266667"/>
    <lineage>
        <taxon>Eukaryota</taxon>
        <taxon>Fungi</taxon>
        <taxon>Dikarya</taxon>
        <taxon>Ascomycota</taxon>
        <taxon>Saccharomycotina</taxon>
        <taxon>Saccharomycetes</taxon>
        <taxon>Saccharomycetales</taxon>
        <taxon>Saccharomycetaceae</taxon>
        <taxon>Lachancea</taxon>
    </lineage>
</organism>
<dbReference type="InterPro" id="IPR009571">
    <property type="entry name" value="SUR7/Rim9-like_fungi"/>
</dbReference>
<feature type="region of interest" description="Disordered" evidence="1">
    <location>
        <begin position="223"/>
        <end position="247"/>
    </location>
</feature>
<keyword evidence="2" id="KW-0812">Transmembrane</keyword>
<dbReference type="GO" id="GO:0031505">
    <property type="term" value="P:fungal-type cell wall organization"/>
    <property type="evidence" value="ECO:0007669"/>
    <property type="project" value="TreeGrafter"/>
</dbReference>
<dbReference type="PANTHER" id="PTHR36414">
    <property type="entry name" value="PROTEIN SUR7"/>
    <property type="match status" value="1"/>
</dbReference>
<evidence type="ECO:0000313" key="3">
    <source>
        <dbReference type="EMBL" id="SCU96463.1"/>
    </source>
</evidence>
<feature type="region of interest" description="Disordered" evidence="1">
    <location>
        <begin position="270"/>
        <end position="293"/>
    </location>
</feature>
<evidence type="ECO:0000256" key="2">
    <source>
        <dbReference type="SAM" id="Phobius"/>
    </source>
</evidence>
<proteinExistence type="predicted"/>
<protein>
    <submittedName>
        <fullName evidence="3">LAME_0F16336g1_1</fullName>
    </submittedName>
</protein>
<dbReference type="GO" id="GO:0045121">
    <property type="term" value="C:membrane raft"/>
    <property type="evidence" value="ECO:0007669"/>
    <property type="project" value="TreeGrafter"/>
</dbReference>